<gene>
    <name evidence="2" type="ORF">MCOR_44786</name>
</gene>
<dbReference type="EMBL" id="CACVKT020007904">
    <property type="protein sequence ID" value="CAC5411733.1"/>
    <property type="molecule type" value="Genomic_DNA"/>
</dbReference>
<proteinExistence type="predicted"/>
<evidence type="ECO:0000313" key="2">
    <source>
        <dbReference type="EMBL" id="CAC5411733.1"/>
    </source>
</evidence>
<evidence type="ECO:0000256" key="1">
    <source>
        <dbReference type="SAM" id="Coils"/>
    </source>
</evidence>
<evidence type="ECO:0000313" key="3">
    <source>
        <dbReference type="Proteomes" id="UP000507470"/>
    </source>
</evidence>
<dbReference type="AlphaFoldDB" id="A0A6J8DT14"/>
<sequence length="179" mass="21081">MINENMMEKTNILDRLHKAEFRNLELENTIKTLYTKIESFQNRQNQHPPEHQNTTSTATDDLVIGIPEKVTKYVLSKVDDEINKLQNENKNTNNDTLNRQNQTSYDYKQMYPSNQQLYYRDRSYNQNYGEPPTTIISTVCMERSSVNQINTGTDQKMKIGSIRIIIKEKYLVNTHIKQN</sequence>
<protein>
    <submittedName>
        <fullName evidence="2">Uncharacterized protein</fullName>
    </submittedName>
</protein>
<dbReference type="OrthoDB" id="6184292at2759"/>
<organism evidence="2 3">
    <name type="scientific">Mytilus coruscus</name>
    <name type="common">Sea mussel</name>
    <dbReference type="NCBI Taxonomy" id="42192"/>
    <lineage>
        <taxon>Eukaryota</taxon>
        <taxon>Metazoa</taxon>
        <taxon>Spiralia</taxon>
        <taxon>Lophotrochozoa</taxon>
        <taxon>Mollusca</taxon>
        <taxon>Bivalvia</taxon>
        <taxon>Autobranchia</taxon>
        <taxon>Pteriomorphia</taxon>
        <taxon>Mytilida</taxon>
        <taxon>Mytiloidea</taxon>
        <taxon>Mytilidae</taxon>
        <taxon>Mytilinae</taxon>
        <taxon>Mytilus</taxon>
    </lineage>
</organism>
<accession>A0A6J8DT14</accession>
<name>A0A6J8DT14_MYTCO</name>
<keyword evidence="1" id="KW-0175">Coiled coil</keyword>
<dbReference type="Proteomes" id="UP000507470">
    <property type="component" value="Unassembled WGS sequence"/>
</dbReference>
<feature type="coiled-coil region" evidence="1">
    <location>
        <begin position="75"/>
        <end position="102"/>
    </location>
</feature>
<reference evidence="2 3" key="1">
    <citation type="submission" date="2020-06" db="EMBL/GenBank/DDBJ databases">
        <authorList>
            <person name="Li R."/>
            <person name="Bekaert M."/>
        </authorList>
    </citation>
    <scope>NUCLEOTIDE SEQUENCE [LARGE SCALE GENOMIC DNA]</scope>
    <source>
        <strain evidence="3">wild</strain>
    </source>
</reference>
<keyword evidence="3" id="KW-1185">Reference proteome</keyword>